<accession>A0A1B0BFG8</accession>
<protein>
    <submittedName>
        <fullName evidence="1">Uncharacterized protein</fullName>
    </submittedName>
</protein>
<dbReference type="AlphaFoldDB" id="A0A1B0BFG8"/>
<dbReference type="EnsemblMetazoa" id="GPPI028349-RA">
    <property type="protein sequence ID" value="GPPI028349-PA"/>
    <property type="gene ID" value="GPPI028349"/>
</dbReference>
<sequence>MPEVCYAQVFYKLIKIQVVDLRKDFGGHLWYFEPVSLLLNKNGTQMLIQVTIS</sequence>
<evidence type="ECO:0000313" key="2">
    <source>
        <dbReference type="Proteomes" id="UP000092460"/>
    </source>
</evidence>
<evidence type="ECO:0000313" key="1">
    <source>
        <dbReference type="EnsemblMetazoa" id="GPPI028349-PA"/>
    </source>
</evidence>
<proteinExistence type="predicted"/>
<dbReference type="EMBL" id="JXJN01013435">
    <property type="status" value="NOT_ANNOTATED_CDS"/>
    <property type="molecule type" value="Genomic_DNA"/>
</dbReference>
<reference evidence="1" key="2">
    <citation type="submission" date="2020-05" db="UniProtKB">
        <authorList>
            <consortium name="EnsemblMetazoa"/>
        </authorList>
    </citation>
    <scope>IDENTIFICATION</scope>
    <source>
        <strain evidence="1">IAEA</strain>
    </source>
</reference>
<keyword evidence="2" id="KW-1185">Reference proteome</keyword>
<organism evidence="1 2">
    <name type="scientific">Glossina palpalis gambiensis</name>
    <dbReference type="NCBI Taxonomy" id="67801"/>
    <lineage>
        <taxon>Eukaryota</taxon>
        <taxon>Metazoa</taxon>
        <taxon>Ecdysozoa</taxon>
        <taxon>Arthropoda</taxon>
        <taxon>Hexapoda</taxon>
        <taxon>Insecta</taxon>
        <taxon>Pterygota</taxon>
        <taxon>Neoptera</taxon>
        <taxon>Endopterygota</taxon>
        <taxon>Diptera</taxon>
        <taxon>Brachycera</taxon>
        <taxon>Muscomorpha</taxon>
        <taxon>Hippoboscoidea</taxon>
        <taxon>Glossinidae</taxon>
        <taxon>Glossina</taxon>
    </lineage>
</organism>
<dbReference type="Proteomes" id="UP000092460">
    <property type="component" value="Unassembled WGS sequence"/>
</dbReference>
<name>A0A1B0BFG8_9MUSC</name>
<dbReference type="VEuPathDB" id="VectorBase:GPPI028349"/>
<reference evidence="2" key="1">
    <citation type="submission" date="2015-01" db="EMBL/GenBank/DDBJ databases">
        <authorList>
            <person name="Aksoy S."/>
            <person name="Warren W."/>
            <person name="Wilson R.K."/>
        </authorList>
    </citation>
    <scope>NUCLEOTIDE SEQUENCE [LARGE SCALE GENOMIC DNA]</scope>
    <source>
        <strain evidence="2">IAEA</strain>
    </source>
</reference>